<evidence type="ECO:0000256" key="1">
    <source>
        <dbReference type="SAM" id="Phobius"/>
    </source>
</evidence>
<reference evidence="3" key="1">
    <citation type="submission" date="2014-03" db="EMBL/GenBank/DDBJ databases">
        <authorList>
            <person name="Aksoy S."/>
            <person name="Warren W."/>
            <person name="Wilson R.K."/>
        </authorList>
    </citation>
    <scope>NUCLEOTIDE SEQUENCE [LARGE SCALE GENOMIC DNA]</scope>
    <source>
        <strain evidence="3">IAEA</strain>
    </source>
</reference>
<keyword evidence="3" id="KW-1185">Reference proteome</keyword>
<dbReference type="EnsemblMetazoa" id="GPAI039357-RA">
    <property type="protein sequence ID" value="GPAI039357-PA"/>
    <property type="gene ID" value="GPAI039357"/>
</dbReference>
<organism evidence="2 3">
    <name type="scientific">Glossina pallidipes</name>
    <name type="common">Tsetse fly</name>
    <dbReference type="NCBI Taxonomy" id="7398"/>
    <lineage>
        <taxon>Eukaryota</taxon>
        <taxon>Metazoa</taxon>
        <taxon>Ecdysozoa</taxon>
        <taxon>Arthropoda</taxon>
        <taxon>Hexapoda</taxon>
        <taxon>Insecta</taxon>
        <taxon>Pterygota</taxon>
        <taxon>Neoptera</taxon>
        <taxon>Endopterygota</taxon>
        <taxon>Diptera</taxon>
        <taxon>Brachycera</taxon>
        <taxon>Muscomorpha</taxon>
        <taxon>Hippoboscoidea</taxon>
        <taxon>Glossinidae</taxon>
        <taxon>Glossina</taxon>
    </lineage>
</organism>
<dbReference type="Proteomes" id="UP000092445">
    <property type="component" value="Unassembled WGS sequence"/>
</dbReference>
<proteinExistence type="predicted"/>
<protein>
    <submittedName>
        <fullName evidence="2">Uncharacterized protein</fullName>
    </submittedName>
</protein>
<sequence length="101" mass="11517">MYSVQQPPGEESLIPVRLGMCICSGATHSIKELLTLGAAKLYRTSYQIYALYGMYYTVYDLRISNKNISCRYFVYMQSPCIFSMANLVGVFRAIVQIYDTN</sequence>
<keyword evidence="1" id="KW-0812">Transmembrane</keyword>
<evidence type="ECO:0000313" key="2">
    <source>
        <dbReference type="EnsemblMetazoa" id="GPAI039357-PA"/>
    </source>
</evidence>
<accession>A0A1B0AAI3</accession>
<evidence type="ECO:0000313" key="3">
    <source>
        <dbReference type="Proteomes" id="UP000092445"/>
    </source>
</evidence>
<dbReference type="AlphaFoldDB" id="A0A1B0AAI3"/>
<reference evidence="2" key="2">
    <citation type="submission" date="2020-05" db="UniProtKB">
        <authorList>
            <consortium name="EnsemblMetazoa"/>
        </authorList>
    </citation>
    <scope>IDENTIFICATION</scope>
    <source>
        <strain evidence="2">IAEA</strain>
    </source>
</reference>
<keyword evidence="1" id="KW-1133">Transmembrane helix</keyword>
<dbReference type="VEuPathDB" id="VectorBase:GPAI039357"/>
<name>A0A1B0AAI3_GLOPL</name>
<feature type="transmembrane region" description="Helical" evidence="1">
    <location>
        <begin position="72"/>
        <end position="95"/>
    </location>
</feature>
<keyword evidence="1" id="KW-0472">Membrane</keyword>